<dbReference type="Gene3D" id="1.10.287.1060">
    <property type="entry name" value="ESAT-6-like"/>
    <property type="match status" value="1"/>
</dbReference>
<comment type="similarity">
    <text evidence="2">Belongs to the SNF7 family.</text>
</comment>
<dbReference type="STRING" id="1054147.F4Q4Y8"/>
<proteinExistence type="inferred from homology"/>
<dbReference type="GO" id="GO:0007040">
    <property type="term" value="P:lysosome organization"/>
    <property type="evidence" value="ECO:0007669"/>
    <property type="project" value="EnsemblProtists"/>
</dbReference>
<evidence type="ECO:0000313" key="6">
    <source>
        <dbReference type="EMBL" id="EGG17094.1"/>
    </source>
</evidence>
<keyword evidence="3" id="KW-0967">Endosome</keyword>
<evidence type="ECO:0000256" key="1">
    <source>
        <dbReference type="ARBA" id="ARBA00004177"/>
    </source>
</evidence>
<dbReference type="EMBL" id="GL883021">
    <property type="protein sequence ID" value="EGG17094.1"/>
    <property type="molecule type" value="Genomic_DNA"/>
</dbReference>
<dbReference type="GO" id="GO:0140220">
    <property type="term" value="C:pathogen-containing vacuole"/>
    <property type="evidence" value="ECO:0007669"/>
    <property type="project" value="EnsemblProtists"/>
</dbReference>
<reference evidence="7" key="1">
    <citation type="journal article" date="2011" name="Genome Res.">
        <title>Phylogeny-wide analysis of social amoeba genomes highlights ancient origins for complex intercellular communication.</title>
        <authorList>
            <person name="Heidel A.J."/>
            <person name="Lawal H.M."/>
            <person name="Felder M."/>
            <person name="Schilde C."/>
            <person name="Helps N.R."/>
            <person name="Tunggal B."/>
            <person name="Rivero F."/>
            <person name="John U."/>
            <person name="Schleicher M."/>
            <person name="Eichinger L."/>
            <person name="Platzer M."/>
            <person name="Noegel A.A."/>
            <person name="Schaap P."/>
            <person name="Gloeckner G."/>
        </authorList>
    </citation>
    <scope>NUCLEOTIDE SEQUENCE [LARGE SCALE GENOMIC DNA]</scope>
    <source>
        <strain evidence="7">SH3</strain>
    </source>
</reference>
<keyword evidence="7" id="KW-1185">Reference proteome</keyword>
<feature type="region of interest" description="Disordered" evidence="5">
    <location>
        <begin position="183"/>
        <end position="227"/>
    </location>
</feature>
<dbReference type="RefSeq" id="XP_004355578.1">
    <property type="nucleotide sequence ID" value="XM_004355525.1"/>
</dbReference>
<gene>
    <name evidence="6" type="primary">vps32</name>
    <name evidence="6" type="ORF">DFA_08076</name>
</gene>
<dbReference type="GO" id="GO:0032511">
    <property type="term" value="P:late endosome to vacuole transport via multivesicular body sorting pathway"/>
    <property type="evidence" value="ECO:0007669"/>
    <property type="project" value="TreeGrafter"/>
</dbReference>
<sequence>MKLFGRTKSAPNTQETIARLRQTIEMLEKRQKFLQEKADRKEEEAKMFVAKKKKRVYHDLLICLIISIHTEALLCLKQRNTYQNEVNKLQGTFDTLSTQIFALENAKMNMEIMDSMRSGAHHLKELQNNLTVEKVDDTIEEIQTQMEVHEEISRAISQPLGTQLDDEDDLLRELEELEQESLDSQLLNIKAPPTKEPQIKFPTASTVRPELSKEEEEYRALEESLAM</sequence>
<dbReference type="Pfam" id="PF03357">
    <property type="entry name" value="Snf7"/>
    <property type="match status" value="1"/>
</dbReference>
<dbReference type="GO" id="GO:0009898">
    <property type="term" value="C:cytoplasmic side of plasma membrane"/>
    <property type="evidence" value="ECO:0007669"/>
    <property type="project" value="TreeGrafter"/>
</dbReference>
<dbReference type="GO" id="GO:0005634">
    <property type="term" value="C:nucleus"/>
    <property type="evidence" value="ECO:0007669"/>
    <property type="project" value="EnsemblProtists"/>
</dbReference>
<dbReference type="GeneID" id="14869259"/>
<dbReference type="AlphaFoldDB" id="F4Q4Y8"/>
<comment type="subcellular location">
    <subcellularLocation>
        <location evidence="1">Endosome</location>
    </subcellularLocation>
</comment>
<dbReference type="GO" id="GO:0005771">
    <property type="term" value="C:multivesicular body"/>
    <property type="evidence" value="ECO:0007669"/>
    <property type="project" value="TreeGrafter"/>
</dbReference>
<protein>
    <submittedName>
        <fullName evidence="6">SNF7 family protein</fullName>
    </submittedName>
</protein>
<dbReference type="Gene3D" id="6.10.250.1710">
    <property type="match status" value="1"/>
</dbReference>
<dbReference type="GO" id="GO:0006900">
    <property type="term" value="P:vesicle budding from membrane"/>
    <property type="evidence" value="ECO:0007669"/>
    <property type="project" value="TreeGrafter"/>
</dbReference>
<dbReference type="OMA" id="MKQIHGG"/>
<dbReference type="GO" id="GO:0008333">
    <property type="term" value="P:endosome to lysosome transport"/>
    <property type="evidence" value="ECO:0007669"/>
    <property type="project" value="EnsemblProtists"/>
</dbReference>
<keyword evidence="4" id="KW-0175">Coiled coil</keyword>
<dbReference type="KEGG" id="dfa:DFA_08076"/>
<dbReference type="GO" id="GO:0000815">
    <property type="term" value="C:ESCRT III complex"/>
    <property type="evidence" value="ECO:0007669"/>
    <property type="project" value="TreeGrafter"/>
</dbReference>
<evidence type="ECO:0000313" key="7">
    <source>
        <dbReference type="Proteomes" id="UP000007797"/>
    </source>
</evidence>
<feature type="compositionally biased region" description="Basic and acidic residues" evidence="5">
    <location>
        <begin position="210"/>
        <end position="227"/>
    </location>
</feature>
<evidence type="ECO:0000256" key="4">
    <source>
        <dbReference type="SAM" id="Coils"/>
    </source>
</evidence>
<dbReference type="OrthoDB" id="17380at2759"/>
<dbReference type="Proteomes" id="UP000007797">
    <property type="component" value="Unassembled WGS sequence"/>
</dbReference>
<dbReference type="GO" id="GO:0001919">
    <property type="term" value="P:regulation of receptor recycling"/>
    <property type="evidence" value="ECO:0007669"/>
    <property type="project" value="EnsemblProtists"/>
</dbReference>
<evidence type="ECO:0000256" key="2">
    <source>
        <dbReference type="ARBA" id="ARBA00006190"/>
    </source>
</evidence>
<dbReference type="PANTHER" id="PTHR22761">
    <property type="entry name" value="CHARGED MULTIVESICULAR BODY PROTEIN"/>
    <property type="match status" value="1"/>
</dbReference>
<dbReference type="GO" id="GO:0032010">
    <property type="term" value="C:phagolysosome"/>
    <property type="evidence" value="ECO:0007669"/>
    <property type="project" value="EnsemblProtists"/>
</dbReference>
<accession>F4Q4Y8</accession>
<dbReference type="InterPro" id="IPR005024">
    <property type="entry name" value="Snf7_fam"/>
</dbReference>
<name>F4Q4Y8_CACFS</name>
<evidence type="ECO:0000256" key="5">
    <source>
        <dbReference type="SAM" id="MobiDB-lite"/>
    </source>
</evidence>
<organism evidence="6 7">
    <name type="scientific">Cavenderia fasciculata</name>
    <name type="common">Slime mold</name>
    <name type="synonym">Dictyostelium fasciculatum</name>
    <dbReference type="NCBI Taxonomy" id="261658"/>
    <lineage>
        <taxon>Eukaryota</taxon>
        <taxon>Amoebozoa</taxon>
        <taxon>Evosea</taxon>
        <taxon>Eumycetozoa</taxon>
        <taxon>Dictyostelia</taxon>
        <taxon>Acytosteliales</taxon>
        <taxon>Cavenderiaceae</taxon>
        <taxon>Cavenderia</taxon>
    </lineage>
</organism>
<evidence type="ECO:0000256" key="3">
    <source>
        <dbReference type="ARBA" id="ARBA00022753"/>
    </source>
</evidence>
<dbReference type="PANTHER" id="PTHR22761:SF10">
    <property type="entry name" value="GH13992P"/>
    <property type="match status" value="1"/>
</dbReference>
<feature type="coiled-coil region" evidence="4">
    <location>
        <begin position="10"/>
        <end position="44"/>
    </location>
</feature>